<dbReference type="Gene3D" id="3.40.50.10900">
    <property type="entry name" value="PAC-like subunit"/>
    <property type="match status" value="1"/>
</dbReference>
<dbReference type="PIRSF" id="PIRSF028754">
    <property type="entry name" value="UCP028754"/>
    <property type="match status" value="1"/>
</dbReference>
<dbReference type="RefSeq" id="WP_146841871.1">
    <property type="nucleotide sequence ID" value="NZ_BJWG01000003.1"/>
</dbReference>
<sequence length="310" mass="33663">MLDPQDLYDVDPTVAAQVTARTEEAGAGPVLLHAVRGFMDAGSAGQLAVDHLIESMPVRRLVTFDADQLVDYRSRRPTMTFDASTWVDYAEPHLAVDLVHDDGGEPFLLLHGSEPDVQWERYVAAVRGLVERFDVRLTVGLHGIPMGLPHTRPVSVTAHGTRPELVADQPAWFGRVQVPASASALLELRLGEQGRDAMGFAVHVPHYLAQSQYPQATIAGLRAVERATGLDLRVGALDAAATDATLEIERQVAESDDVRTLVGALEEQYDAFARATGRTTLLAQSADLPTADELGAQFERFLAQHADDDE</sequence>
<dbReference type="Proteomes" id="UP000321720">
    <property type="component" value="Unassembled WGS sequence"/>
</dbReference>
<accession>A0A511J8E5</accession>
<protein>
    <recommendedName>
        <fullName evidence="3">Proteasome protein</fullName>
    </recommendedName>
</protein>
<dbReference type="OrthoDB" id="3733464at2"/>
<organism evidence="1 2">
    <name type="scientific">Cellulomonas composti</name>
    <dbReference type="NCBI Taxonomy" id="266130"/>
    <lineage>
        <taxon>Bacteria</taxon>
        <taxon>Bacillati</taxon>
        <taxon>Actinomycetota</taxon>
        <taxon>Actinomycetes</taxon>
        <taxon>Micrococcales</taxon>
        <taxon>Cellulomonadaceae</taxon>
        <taxon>Cellulomonas</taxon>
    </lineage>
</organism>
<keyword evidence="2" id="KW-1185">Reference proteome</keyword>
<name>A0A511J8E5_9CELL</name>
<dbReference type="InterPro" id="IPR008492">
    <property type="entry name" value="Rv2714-like"/>
</dbReference>
<dbReference type="AlphaFoldDB" id="A0A511J8E5"/>
<dbReference type="SUPFAM" id="SSF159659">
    <property type="entry name" value="Cgl1923-like"/>
    <property type="match status" value="1"/>
</dbReference>
<dbReference type="Pfam" id="PF09754">
    <property type="entry name" value="PAC2"/>
    <property type="match status" value="1"/>
</dbReference>
<dbReference type="Gene3D" id="1.10.287.100">
    <property type="match status" value="1"/>
</dbReference>
<comment type="caution">
    <text evidence="1">The sequence shown here is derived from an EMBL/GenBank/DDBJ whole genome shotgun (WGS) entry which is preliminary data.</text>
</comment>
<proteinExistence type="predicted"/>
<gene>
    <name evidence="1" type="ORF">CCO02nite_09160</name>
</gene>
<dbReference type="InterPro" id="IPR019151">
    <property type="entry name" value="Proteasome_assmbl_chaperone_2"/>
</dbReference>
<evidence type="ECO:0008006" key="3">
    <source>
        <dbReference type="Google" id="ProtNLM"/>
    </source>
</evidence>
<dbReference type="EMBL" id="BJWG01000003">
    <property type="protein sequence ID" value="GEL94258.1"/>
    <property type="molecule type" value="Genomic_DNA"/>
</dbReference>
<reference evidence="1 2" key="1">
    <citation type="submission" date="2019-07" db="EMBL/GenBank/DDBJ databases">
        <title>Whole genome shotgun sequence of Cellulomonas composti NBRC 100758.</title>
        <authorList>
            <person name="Hosoyama A."/>
            <person name="Uohara A."/>
            <person name="Ohji S."/>
            <person name="Ichikawa N."/>
        </authorList>
    </citation>
    <scope>NUCLEOTIDE SEQUENCE [LARGE SCALE GENOMIC DNA]</scope>
    <source>
        <strain evidence="1 2">NBRC 100758</strain>
    </source>
</reference>
<evidence type="ECO:0000313" key="2">
    <source>
        <dbReference type="Proteomes" id="UP000321720"/>
    </source>
</evidence>
<evidence type="ECO:0000313" key="1">
    <source>
        <dbReference type="EMBL" id="GEL94258.1"/>
    </source>
</evidence>
<dbReference type="InterPro" id="IPR038389">
    <property type="entry name" value="PSMG2_sf"/>
</dbReference>